<name>B6IT19_RHOCS</name>
<proteinExistence type="predicted"/>
<dbReference type="KEGG" id="rce:RC1_1373"/>
<gene>
    <name evidence="1" type="ordered locus">RC1_1373</name>
</gene>
<reference evidence="1 2" key="1">
    <citation type="journal article" date="2010" name="BMC Genomics">
        <title>Metabolic flexibility revealed in the genome of the cyst-forming alpha-1 proteobacterium Rhodospirillum centenum.</title>
        <authorList>
            <person name="Lu Y.K."/>
            <person name="Marden J."/>
            <person name="Han M."/>
            <person name="Swingley W.D."/>
            <person name="Mastrian S.D."/>
            <person name="Chowdhury S.R."/>
            <person name="Hao J."/>
            <person name="Helmy T."/>
            <person name="Kim S."/>
            <person name="Kurdoglu A.A."/>
            <person name="Matthies H.J."/>
            <person name="Rollo D."/>
            <person name="Stothard P."/>
            <person name="Blankenship R.E."/>
            <person name="Bauer C.E."/>
            <person name="Touchman J.W."/>
        </authorList>
    </citation>
    <scope>NUCLEOTIDE SEQUENCE [LARGE SCALE GENOMIC DNA]</scope>
    <source>
        <strain evidence="2">ATCC 51521 / SW</strain>
    </source>
</reference>
<sequence length="37" mass="3730">MGFLGIGVFLVFTGVVALCIQALGGNSQPASHGGHHH</sequence>
<evidence type="ECO:0000313" key="1">
    <source>
        <dbReference type="EMBL" id="ACI98777.1"/>
    </source>
</evidence>
<protein>
    <submittedName>
        <fullName evidence="1">Uncharacterized protein</fullName>
    </submittedName>
</protein>
<dbReference type="Proteomes" id="UP000001591">
    <property type="component" value="Chromosome"/>
</dbReference>
<accession>B6IT19</accession>
<keyword evidence="2" id="KW-1185">Reference proteome</keyword>
<evidence type="ECO:0000313" key="2">
    <source>
        <dbReference type="Proteomes" id="UP000001591"/>
    </source>
</evidence>
<dbReference type="HOGENOM" id="CLU_3347903_0_0_5"/>
<dbReference type="AlphaFoldDB" id="B6IT19"/>
<dbReference type="EMBL" id="CP000613">
    <property type="protein sequence ID" value="ACI98777.1"/>
    <property type="molecule type" value="Genomic_DNA"/>
</dbReference>
<organism evidence="1 2">
    <name type="scientific">Rhodospirillum centenum (strain ATCC 51521 / SW)</name>
    <dbReference type="NCBI Taxonomy" id="414684"/>
    <lineage>
        <taxon>Bacteria</taxon>
        <taxon>Pseudomonadati</taxon>
        <taxon>Pseudomonadota</taxon>
        <taxon>Alphaproteobacteria</taxon>
        <taxon>Rhodospirillales</taxon>
        <taxon>Rhodospirillaceae</taxon>
        <taxon>Rhodospirillum</taxon>
    </lineage>
</organism>